<reference evidence="1" key="1">
    <citation type="journal article" date="2022" name="bioRxiv">
        <title>Sequencing and chromosome-scale assembly of the giantPleurodeles waltlgenome.</title>
        <authorList>
            <person name="Brown T."/>
            <person name="Elewa A."/>
            <person name="Iarovenko S."/>
            <person name="Subramanian E."/>
            <person name="Araus A.J."/>
            <person name="Petzold A."/>
            <person name="Susuki M."/>
            <person name="Suzuki K.-i.T."/>
            <person name="Hayashi T."/>
            <person name="Toyoda A."/>
            <person name="Oliveira C."/>
            <person name="Osipova E."/>
            <person name="Leigh N.D."/>
            <person name="Simon A."/>
            <person name="Yun M.H."/>
        </authorList>
    </citation>
    <scope>NUCLEOTIDE SEQUENCE</scope>
    <source>
        <strain evidence="1">20211129_DDA</strain>
        <tissue evidence="1">Liver</tissue>
    </source>
</reference>
<sequence>MVGSPRGETAEVCERMVRGERKLRSVSGGWALRGERQLRSVRGWWALRGERQQGSVGG</sequence>
<feature type="non-terminal residue" evidence="1">
    <location>
        <position position="1"/>
    </location>
</feature>
<feature type="non-terminal residue" evidence="1">
    <location>
        <position position="58"/>
    </location>
</feature>
<evidence type="ECO:0000313" key="2">
    <source>
        <dbReference type="Proteomes" id="UP001066276"/>
    </source>
</evidence>
<dbReference type="AlphaFoldDB" id="A0AAV7MHR4"/>
<organism evidence="1 2">
    <name type="scientific">Pleurodeles waltl</name>
    <name type="common">Iberian ribbed newt</name>
    <dbReference type="NCBI Taxonomy" id="8319"/>
    <lineage>
        <taxon>Eukaryota</taxon>
        <taxon>Metazoa</taxon>
        <taxon>Chordata</taxon>
        <taxon>Craniata</taxon>
        <taxon>Vertebrata</taxon>
        <taxon>Euteleostomi</taxon>
        <taxon>Amphibia</taxon>
        <taxon>Batrachia</taxon>
        <taxon>Caudata</taxon>
        <taxon>Salamandroidea</taxon>
        <taxon>Salamandridae</taxon>
        <taxon>Pleurodelinae</taxon>
        <taxon>Pleurodeles</taxon>
    </lineage>
</organism>
<accession>A0AAV7MHR4</accession>
<proteinExistence type="predicted"/>
<dbReference type="Proteomes" id="UP001066276">
    <property type="component" value="Chromosome 9"/>
</dbReference>
<gene>
    <name evidence="1" type="ORF">NDU88_000762</name>
</gene>
<comment type="caution">
    <text evidence="1">The sequence shown here is derived from an EMBL/GenBank/DDBJ whole genome shotgun (WGS) entry which is preliminary data.</text>
</comment>
<name>A0AAV7MHR4_PLEWA</name>
<protein>
    <submittedName>
        <fullName evidence="1">Uncharacterized protein</fullName>
    </submittedName>
</protein>
<evidence type="ECO:0000313" key="1">
    <source>
        <dbReference type="EMBL" id="KAJ1103336.1"/>
    </source>
</evidence>
<keyword evidence="2" id="KW-1185">Reference proteome</keyword>
<dbReference type="EMBL" id="JANPWB010000013">
    <property type="protein sequence ID" value="KAJ1103336.1"/>
    <property type="molecule type" value="Genomic_DNA"/>
</dbReference>